<feature type="region of interest" description="Disordered" evidence="1">
    <location>
        <begin position="137"/>
        <end position="183"/>
    </location>
</feature>
<feature type="transmembrane region" description="Helical" evidence="2">
    <location>
        <begin position="58"/>
        <end position="78"/>
    </location>
</feature>
<dbReference type="GeneID" id="63188947"/>
<dbReference type="Proteomes" id="UP000663203">
    <property type="component" value="Chromosome"/>
</dbReference>
<dbReference type="RefSeq" id="WP_207288578.1">
    <property type="nucleotide sequence ID" value="NZ_CP071462.1"/>
</dbReference>
<keyword evidence="4" id="KW-1185">Reference proteome</keyword>
<evidence type="ECO:0000256" key="1">
    <source>
        <dbReference type="SAM" id="MobiDB-lite"/>
    </source>
</evidence>
<feature type="transmembrane region" description="Helical" evidence="2">
    <location>
        <begin position="98"/>
        <end position="117"/>
    </location>
</feature>
<evidence type="ECO:0000313" key="3">
    <source>
        <dbReference type="EMBL" id="QSW98970.1"/>
    </source>
</evidence>
<feature type="compositionally biased region" description="Acidic residues" evidence="1">
    <location>
        <begin position="169"/>
        <end position="183"/>
    </location>
</feature>
<dbReference type="KEGG" id="hakz:J0X25_16540"/>
<dbReference type="EMBL" id="CP071462">
    <property type="protein sequence ID" value="QSW98970.1"/>
    <property type="molecule type" value="Genomic_DNA"/>
</dbReference>
<evidence type="ECO:0000313" key="4">
    <source>
        <dbReference type="Proteomes" id="UP000663203"/>
    </source>
</evidence>
<evidence type="ECO:0000256" key="2">
    <source>
        <dbReference type="SAM" id="Phobius"/>
    </source>
</evidence>
<feature type="transmembrane region" description="Helical" evidence="2">
    <location>
        <begin position="29"/>
        <end position="46"/>
    </location>
</feature>
<sequence length="183" mass="19430">MARNTTMGVIGVLSLGALGTAMLGLYRLFSFVAAALILAVIASATIERSDGDPDLAPYTGLIGALAAFLLIGLVGIWLTWEPGMTEYSYVLGVPTSTLLYFGFIWLLPLTAAIYYSLVFDRIAGDEIVDDVIESARERQRRESFPLAPEQPSPTAEVADGGEVTTGGEVFDDDEGDNGGETDA</sequence>
<reference evidence="3 4" key="1">
    <citation type="submission" date="2021-03" db="EMBL/GenBank/DDBJ databases">
        <title>Haloterrigena longa sp. nov. and Haloterrigena limicola sp. nov., extremely halophilic archaea isolated from a salt lake.</title>
        <authorList>
            <person name="Henglin C."/>
        </authorList>
    </citation>
    <scope>NUCLEOTIDE SEQUENCE [LARGE SCALE GENOMIC DNA]</scope>
    <source>
        <strain evidence="3 4">KZCA68</strain>
    </source>
</reference>
<organism evidence="3 4">
    <name type="scientific">Haloterrigena alkaliphila</name>
    <dbReference type="NCBI Taxonomy" id="2816475"/>
    <lineage>
        <taxon>Archaea</taxon>
        <taxon>Methanobacteriati</taxon>
        <taxon>Methanobacteriota</taxon>
        <taxon>Stenosarchaea group</taxon>
        <taxon>Halobacteria</taxon>
        <taxon>Halobacteriales</taxon>
        <taxon>Natrialbaceae</taxon>
        <taxon>Haloterrigena</taxon>
    </lineage>
</organism>
<gene>
    <name evidence="3" type="ORF">J0X25_16540</name>
</gene>
<keyword evidence="2" id="KW-1133">Transmembrane helix</keyword>
<name>A0A8A2VE35_9EURY</name>
<protein>
    <submittedName>
        <fullName evidence="3">Uncharacterized protein</fullName>
    </submittedName>
</protein>
<keyword evidence="2" id="KW-0472">Membrane</keyword>
<keyword evidence="2" id="KW-0812">Transmembrane</keyword>
<accession>A0A8A2VE35</accession>
<dbReference type="AlphaFoldDB" id="A0A8A2VE35"/>
<proteinExistence type="predicted"/>